<dbReference type="eggNOG" id="COG0282">
    <property type="taxonomic scope" value="Bacteria"/>
</dbReference>
<dbReference type="GO" id="GO:0008776">
    <property type="term" value="F:acetate kinase activity"/>
    <property type="evidence" value="ECO:0007669"/>
    <property type="project" value="UniProtKB-UniRule"/>
</dbReference>
<comment type="function">
    <text evidence="6">Catalyzes the formation of acetyl phosphate from acetate and ATP. Can also catalyze the reverse reaction.</text>
</comment>
<dbReference type="InterPro" id="IPR000890">
    <property type="entry name" value="Aliphatic_acid_kin_short-chain"/>
</dbReference>
<dbReference type="HAMAP" id="MF_00020">
    <property type="entry name" value="Acetate_kinase"/>
    <property type="match status" value="1"/>
</dbReference>
<comment type="subcellular location">
    <subcellularLocation>
        <location evidence="6">Cytoplasm</location>
    </subcellularLocation>
</comment>
<evidence type="ECO:0000256" key="3">
    <source>
        <dbReference type="ARBA" id="ARBA00022741"/>
    </source>
</evidence>
<reference evidence="8 9" key="1">
    <citation type="journal article" date="2011" name="Stand. Genomic Sci.">
        <title>Complete genome sequence of Bacteroides salanitronis type strain (BL78).</title>
        <authorList>
            <person name="Gronow S."/>
            <person name="Held B."/>
            <person name="Lucas S."/>
            <person name="Lapidus A."/>
            <person name="Del Rio T.G."/>
            <person name="Nolan M."/>
            <person name="Tice H."/>
            <person name="Deshpande S."/>
            <person name="Cheng J.F."/>
            <person name="Pitluck S."/>
            <person name="Liolios K."/>
            <person name="Pagani I."/>
            <person name="Ivanova N."/>
            <person name="Mavromatis K."/>
            <person name="Pati A."/>
            <person name="Tapia R."/>
            <person name="Han C."/>
            <person name="Goodwin L."/>
            <person name="Chen A."/>
            <person name="Palaniappan K."/>
            <person name="Land M."/>
            <person name="Hauser L."/>
            <person name="Chang Y.J."/>
            <person name="Jeffries C.D."/>
            <person name="Brambilla E.M."/>
            <person name="Rohde M."/>
            <person name="Goker M."/>
            <person name="Detter J.C."/>
            <person name="Woyke T."/>
            <person name="Bristow J."/>
            <person name="Markowitz V."/>
            <person name="Hugenholtz P."/>
            <person name="Kyrpides N.C."/>
            <person name="Klenk H.P."/>
            <person name="Eisen J.A."/>
        </authorList>
    </citation>
    <scope>NUCLEOTIDE SEQUENCE [LARGE SCALE GENOMIC DNA]</scope>
    <source>
        <strain evidence="8 9">DSM 18170</strain>
    </source>
</reference>
<dbReference type="GO" id="GO:0006085">
    <property type="term" value="P:acetyl-CoA biosynthetic process"/>
    <property type="evidence" value="ECO:0007669"/>
    <property type="project" value="UniProtKB-UniRule"/>
</dbReference>
<feature type="active site" description="Proton donor/acceptor" evidence="6">
    <location>
        <position position="148"/>
    </location>
</feature>
<dbReference type="STRING" id="667015.Bacsa_1729"/>
<keyword evidence="6" id="KW-0479">Metal-binding</keyword>
<dbReference type="RefSeq" id="WP_013617723.1">
    <property type="nucleotide sequence ID" value="NC_015164.1"/>
</dbReference>
<dbReference type="PANTHER" id="PTHR21060:SF15">
    <property type="entry name" value="ACETATE KINASE-RELATED"/>
    <property type="match status" value="1"/>
</dbReference>
<dbReference type="GO" id="GO:0006083">
    <property type="term" value="P:acetate metabolic process"/>
    <property type="evidence" value="ECO:0007669"/>
    <property type="project" value="TreeGrafter"/>
</dbReference>
<dbReference type="Proteomes" id="UP000007486">
    <property type="component" value="Chromosome"/>
</dbReference>
<dbReference type="PIRSF" id="PIRSF000722">
    <property type="entry name" value="Acetate_prop_kin"/>
    <property type="match status" value="1"/>
</dbReference>
<dbReference type="PROSITE" id="PS01076">
    <property type="entry name" value="ACETATE_KINASE_2"/>
    <property type="match status" value="1"/>
</dbReference>
<dbReference type="PANTHER" id="PTHR21060">
    <property type="entry name" value="ACETATE KINASE"/>
    <property type="match status" value="1"/>
</dbReference>
<evidence type="ECO:0000256" key="6">
    <source>
        <dbReference type="HAMAP-Rule" id="MF_00020"/>
    </source>
</evidence>
<keyword evidence="2 6" id="KW-0808">Transferase</keyword>
<feature type="binding site" evidence="6">
    <location>
        <begin position="331"/>
        <end position="335"/>
    </location>
    <ligand>
        <name>ATP</name>
        <dbReference type="ChEBI" id="CHEBI:30616"/>
    </ligand>
</feature>
<keyword evidence="5 6" id="KW-0067">ATP-binding</keyword>
<evidence type="ECO:0000256" key="5">
    <source>
        <dbReference type="ARBA" id="ARBA00022840"/>
    </source>
</evidence>
<feature type="site" description="Transition state stabilizer" evidence="6">
    <location>
        <position position="241"/>
    </location>
</feature>
<dbReference type="PRINTS" id="PR00471">
    <property type="entry name" value="ACETATEKNASE"/>
</dbReference>
<accession>F0R164</accession>
<evidence type="ECO:0000313" key="8">
    <source>
        <dbReference type="EMBL" id="ADY36292.1"/>
    </source>
</evidence>
<dbReference type="SUPFAM" id="SSF53067">
    <property type="entry name" value="Actin-like ATPase domain"/>
    <property type="match status" value="2"/>
</dbReference>
<feature type="binding site" evidence="6">
    <location>
        <position position="7"/>
    </location>
    <ligand>
        <name>Mg(2+)</name>
        <dbReference type="ChEBI" id="CHEBI:18420"/>
    </ligand>
</feature>
<comment type="similarity">
    <text evidence="1 6 7">Belongs to the acetokinase family.</text>
</comment>
<comment type="pathway">
    <text evidence="6">Metabolic intermediate biosynthesis; acetyl-CoA biosynthesis; acetyl-CoA from acetate: step 1/2.</text>
</comment>
<dbReference type="KEGG" id="bsa:Bacsa_1729"/>
<proteinExistence type="inferred from homology"/>
<dbReference type="EMBL" id="CP002530">
    <property type="protein sequence ID" value="ADY36292.1"/>
    <property type="molecule type" value="Genomic_DNA"/>
</dbReference>
<organism evidence="8 9">
    <name type="scientific">Phocaeicola salanitronis (strain DSM 18170 / JCM 13657 / CCUG 60908 / BL78)</name>
    <name type="common">Bacteroides salanitronis</name>
    <dbReference type="NCBI Taxonomy" id="667015"/>
    <lineage>
        <taxon>Bacteria</taxon>
        <taxon>Pseudomonadati</taxon>
        <taxon>Bacteroidota</taxon>
        <taxon>Bacteroidia</taxon>
        <taxon>Bacteroidales</taxon>
        <taxon>Bacteroidaceae</taxon>
        <taxon>Phocaeicola</taxon>
    </lineage>
</organism>
<protein>
    <recommendedName>
        <fullName evidence="6">Acetate kinase</fullName>
        <ecNumber evidence="6">2.7.2.1</ecNumber>
    </recommendedName>
    <alternativeName>
        <fullName evidence="6">Acetokinase</fullName>
    </alternativeName>
</protein>
<dbReference type="InterPro" id="IPR023865">
    <property type="entry name" value="Aliphatic_acid_kinase_CS"/>
</dbReference>
<dbReference type="AlphaFoldDB" id="F0R164"/>
<dbReference type="CDD" id="cd24010">
    <property type="entry name" value="ASKHA_NBD_AcK_PK"/>
    <property type="match status" value="1"/>
</dbReference>
<dbReference type="Gene3D" id="3.30.420.40">
    <property type="match status" value="2"/>
</dbReference>
<evidence type="ECO:0000256" key="1">
    <source>
        <dbReference type="ARBA" id="ARBA00008748"/>
    </source>
</evidence>
<name>F0R164_PHOSB</name>
<evidence type="ECO:0000256" key="4">
    <source>
        <dbReference type="ARBA" id="ARBA00022777"/>
    </source>
</evidence>
<keyword evidence="6" id="KW-0460">Magnesium</keyword>
<dbReference type="GO" id="GO:0005524">
    <property type="term" value="F:ATP binding"/>
    <property type="evidence" value="ECO:0007669"/>
    <property type="project" value="UniProtKB-KW"/>
</dbReference>
<feature type="binding site" evidence="6">
    <location>
        <position position="91"/>
    </location>
    <ligand>
        <name>substrate</name>
    </ligand>
</feature>
<feature type="binding site" evidence="6">
    <location>
        <begin position="283"/>
        <end position="285"/>
    </location>
    <ligand>
        <name>ATP</name>
        <dbReference type="ChEBI" id="CHEBI:30616"/>
    </ligand>
</feature>
<keyword evidence="6" id="KW-0963">Cytoplasm</keyword>
<dbReference type="UniPathway" id="UPA00340">
    <property type="reaction ID" value="UER00458"/>
</dbReference>
<feature type="binding site" evidence="6">
    <location>
        <position position="385"/>
    </location>
    <ligand>
        <name>Mg(2+)</name>
        <dbReference type="ChEBI" id="CHEBI:18420"/>
    </ligand>
</feature>
<gene>
    <name evidence="6" type="primary">ackA</name>
    <name evidence="8" type="ordered locus">Bacsa_1729</name>
</gene>
<dbReference type="EC" id="2.7.2.1" evidence="6"/>
<dbReference type="OrthoDB" id="9802453at2"/>
<dbReference type="GO" id="GO:0005737">
    <property type="term" value="C:cytoplasm"/>
    <property type="evidence" value="ECO:0007669"/>
    <property type="project" value="UniProtKB-SubCell"/>
</dbReference>
<dbReference type="InterPro" id="IPR043129">
    <property type="entry name" value="ATPase_NBD"/>
</dbReference>
<sequence length="402" mass="44060">MKVLVLNCGSSSIKYKLFEMTTKQILAQGGIEKIGLPGSFLKMTLPGGEKKIIEKDVPEHTTGVQFIFDTLTNPEYGAVKDLHEIKAVGHRVLHGGTKFSGSVLIDDAVIAAVEECCDLGPLHNPANLKGIYAVQKLLPEVPQVAVFDTAFHQTMPDYAYLYAIPYRYFEKYGIRRYGFHGTSHRYVSKRVCDFLGIPQEGTRVITCHVGNGGSIAAVKDGKCVDTSMGLTPLEGLMMGTRSGDIDGGAITYIMKKEGLTPDEMSNLLNKKSGVLGMFEKSSDMRELEAAVKNGEERAILTEKMYFYRITKYIGAYAAAMNGVDIILFTGGVGENQSSARAAVCKNLEYLGVKLDEEMNNKIHGEEAVISTPDSKVKVVVIPTDEEMMIATDTMNILNERNK</sequence>
<dbReference type="InterPro" id="IPR004372">
    <property type="entry name" value="Ac/propionate_kinase"/>
</dbReference>
<keyword evidence="4 6" id="KW-0418">Kinase</keyword>
<feature type="site" description="Transition state stabilizer" evidence="6">
    <location>
        <position position="180"/>
    </location>
</feature>
<dbReference type="HOGENOM" id="CLU_020352_0_1_10"/>
<feature type="binding site" evidence="6">
    <location>
        <position position="14"/>
    </location>
    <ligand>
        <name>ATP</name>
        <dbReference type="ChEBI" id="CHEBI:30616"/>
    </ligand>
</feature>
<dbReference type="GO" id="GO:0000287">
    <property type="term" value="F:magnesium ion binding"/>
    <property type="evidence" value="ECO:0007669"/>
    <property type="project" value="UniProtKB-UniRule"/>
</dbReference>
<dbReference type="PROSITE" id="PS01075">
    <property type="entry name" value="ACETATE_KINASE_1"/>
    <property type="match status" value="1"/>
</dbReference>
<evidence type="ECO:0000256" key="2">
    <source>
        <dbReference type="ARBA" id="ARBA00022679"/>
    </source>
</evidence>
<feature type="binding site" evidence="6">
    <location>
        <begin position="208"/>
        <end position="212"/>
    </location>
    <ligand>
        <name>ATP</name>
        <dbReference type="ChEBI" id="CHEBI:30616"/>
    </ligand>
</feature>
<keyword evidence="3 6" id="KW-0547">Nucleotide-binding</keyword>
<evidence type="ECO:0000256" key="7">
    <source>
        <dbReference type="RuleBase" id="RU003835"/>
    </source>
</evidence>
<comment type="cofactor">
    <cofactor evidence="6">
        <name>Mg(2+)</name>
        <dbReference type="ChEBI" id="CHEBI:18420"/>
    </cofactor>
    <cofactor evidence="6">
        <name>Mn(2+)</name>
        <dbReference type="ChEBI" id="CHEBI:29035"/>
    </cofactor>
    <text evidence="6">Mg(2+). Can also accept Mn(2+).</text>
</comment>
<dbReference type="NCBIfam" id="TIGR00016">
    <property type="entry name" value="ackA"/>
    <property type="match status" value="1"/>
</dbReference>
<dbReference type="Pfam" id="PF00871">
    <property type="entry name" value="Acetate_kinase"/>
    <property type="match status" value="1"/>
</dbReference>
<comment type="catalytic activity">
    <reaction evidence="6">
        <text>acetate + ATP = acetyl phosphate + ADP</text>
        <dbReference type="Rhea" id="RHEA:11352"/>
        <dbReference type="ChEBI" id="CHEBI:22191"/>
        <dbReference type="ChEBI" id="CHEBI:30089"/>
        <dbReference type="ChEBI" id="CHEBI:30616"/>
        <dbReference type="ChEBI" id="CHEBI:456216"/>
        <dbReference type="EC" id="2.7.2.1"/>
    </reaction>
</comment>
<evidence type="ECO:0000313" key="9">
    <source>
        <dbReference type="Proteomes" id="UP000007486"/>
    </source>
</evidence>
<comment type="subunit">
    <text evidence="6">Homodimer.</text>
</comment>
<keyword evidence="9" id="KW-1185">Reference proteome</keyword>